<organism evidence="2 3">
    <name type="scientific">Massilia frigida</name>
    <dbReference type="NCBI Taxonomy" id="2609281"/>
    <lineage>
        <taxon>Bacteria</taxon>
        <taxon>Pseudomonadati</taxon>
        <taxon>Pseudomonadota</taxon>
        <taxon>Betaproteobacteria</taxon>
        <taxon>Burkholderiales</taxon>
        <taxon>Oxalobacteraceae</taxon>
        <taxon>Telluria group</taxon>
        <taxon>Massilia</taxon>
    </lineage>
</organism>
<dbReference type="RefSeq" id="WP_167084983.1">
    <property type="nucleotide sequence ID" value="NZ_WHJG01000002.1"/>
</dbReference>
<evidence type="ECO:0000259" key="1">
    <source>
        <dbReference type="Pfam" id="PF13946"/>
    </source>
</evidence>
<proteinExistence type="predicted"/>
<protein>
    <submittedName>
        <fullName evidence="2">DUF4214 domain-containing protein</fullName>
    </submittedName>
</protein>
<accession>A0ABX0N6F5</accession>
<dbReference type="InterPro" id="IPR011049">
    <property type="entry name" value="Serralysin-like_metalloprot_C"/>
</dbReference>
<dbReference type="InterPro" id="IPR025282">
    <property type="entry name" value="DUF4214"/>
</dbReference>
<reference evidence="2 3" key="1">
    <citation type="submission" date="2019-10" db="EMBL/GenBank/DDBJ databases">
        <title>Taxonomy of Antarctic Massilia spp.: description of Massilia rubra sp. nov., Massilia aquatica sp. nov., Massilia mucilaginosa sp. nov., Massilia frigida sp. nov. isolated from streams, lakes and regoliths.</title>
        <authorList>
            <person name="Holochova P."/>
            <person name="Sedlacek I."/>
            <person name="Kralova S."/>
            <person name="Maslanova I."/>
            <person name="Busse H.-J."/>
            <person name="Stankova E."/>
            <person name="Vrbovska V."/>
            <person name="Kovarovic V."/>
            <person name="Bartak M."/>
            <person name="Svec P."/>
            <person name="Pantucek R."/>
        </authorList>
    </citation>
    <scope>NUCLEOTIDE SEQUENCE [LARGE SCALE GENOMIC DNA]</scope>
    <source>
        <strain evidence="2 3">CCM 8695</strain>
    </source>
</reference>
<dbReference type="EMBL" id="WHJG01000002">
    <property type="protein sequence ID" value="NHZ78304.1"/>
    <property type="molecule type" value="Genomic_DNA"/>
</dbReference>
<evidence type="ECO:0000313" key="3">
    <source>
        <dbReference type="Proteomes" id="UP000621455"/>
    </source>
</evidence>
<sequence>MHYLTIDALPDLSAAQMASAHVLTFQPYGPFGDPSVVQRDNTIAYFQNRGKTAFDHVTFAFDAVQDRSYSLSSDNNANNNQYPFLVLQLYDKFGNVVAYSNDNLAATDTVRDFVAPYSGKFYITPGWDKSPFSSALSIAIHGDAVRPAGENVIGTAADDRLTATAKNENIDGGAGIDTVVYKVQQVGYSIVKHGAELRVQAGVFADLDILTNIEKIEFNGKPLTITYNDLAQSLYIAYFGRAADPKGLASFQDQLIGMGAPRSANELAAKYALDPAIKGLIDSFGLSAESKLLYQGDSKSFVDAIFHNVLNRAPAESGLKFWSEAIDSGVLTRANASLSIMAGAQSNTSPQGLLDSTTVANKIDVASTFTFALDTVERAAAYSGSAAAAAARGLLASVTNETDVMYMHAPITAAINTISAPRTSGDLNAPERAGHSAAAIELVGVPSADGWFDSL</sequence>
<keyword evidence="3" id="KW-1185">Reference proteome</keyword>
<feature type="domain" description="DUF4214" evidence="1">
    <location>
        <begin position="283"/>
        <end position="341"/>
    </location>
</feature>
<dbReference type="SUPFAM" id="SSF51120">
    <property type="entry name" value="beta-Roll"/>
    <property type="match status" value="1"/>
</dbReference>
<name>A0ABX0N6F5_9BURK</name>
<evidence type="ECO:0000313" key="2">
    <source>
        <dbReference type="EMBL" id="NHZ78304.1"/>
    </source>
</evidence>
<comment type="caution">
    <text evidence="2">The sequence shown here is derived from an EMBL/GenBank/DDBJ whole genome shotgun (WGS) entry which is preliminary data.</text>
</comment>
<gene>
    <name evidence="2" type="ORF">F2P44_03250</name>
</gene>
<dbReference type="Proteomes" id="UP000621455">
    <property type="component" value="Unassembled WGS sequence"/>
</dbReference>
<dbReference type="Pfam" id="PF13946">
    <property type="entry name" value="DUF4214"/>
    <property type="match status" value="1"/>
</dbReference>